<protein>
    <submittedName>
        <fullName evidence="2">Unannotated protein</fullName>
    </submittedName>
</protein>
<evidence type="ECO:0000256" key="1">
    <source>
        <dbReference type="SAM" id="Phobius"/>
    </source>
</evidence>
<accession>A0A6J7K612</accession>
<dbReference type="AlphaFoldDB" id="A0A6J7K612"/>
<reference evidence="2" key="1">
    <citation type="submission" date="2020-05" db="EMBL/GenBank/DDBJ databases">
        <authorList>
            <person name="Chiriac C."/>
            <person name="Salcher M."/>
            <person name="Ghai R."/>
            <person name="Kavagutti S V."/>
        </authorList>
    </citation>
    <scope>NUCLEOTIDE SEQUENCE</scope>
</reference>
<keyword evidence="1" id="KW-0812">Transmembrane</keyword>
<feature type="transmembrane region" description="Helical" evidence="1">
    <location>
        <begin position="31"/>
        <end position="50"/>
    </location>
</feature>
<sequence>MLRALGIAVMVGVAAFIMWQKSPRASTQSIRMVGVAVVVATVVLYATGLADGGAVHDMKTMSPPAHF</sequence>
<gene>
    <name evidence="2" type="ORF">UFOPK3772_01519</name>
</gene>
<keyword evidence="1" id="KW-0472">Membrane</keyword>
<proteinExistence type="predicted"/>
<name>A0A6J7K612_9ZZZZ</name>
<dbReference type="EMBL" id="CAFBNE010000043">
    <property type="protein sequence ID" value="CAB4950601.1"/>
    <property type="molecule type" value="Genomic_DNA"/>
</dbReference>
<evidence type="ECO:0000313" key="2">
    <source>
        <dbReference type="EMBL" id="CAB4950601.1"/>
    </source>
</evidence>
<keyword evidence="1" id="KW-1133">Transmembrane helix</keyword>
<organism evidence="2">
    <name type="scientific">freshwater metagenome</name>
    <dbReference type="NCBI Taxonomy" id="449393"/>
    <lineage>
        <taxon>unclassified sequences</taxon>
        <taxon>metagenomes</taxon>
        <taxon>ecological metagenomes</taxon>
    </lineage>
</organism>